<dbReference type="PANTHER" id="PTHR32071">
    <property type="entry name" value="TRANSCRIPTIONAL REGULATORY PROTEIN"/>
    <property type="match status" value="1"/>
</dbReference>
<dbReference type="InterPro" id="IPR058031">
    <property type="entry name" value="AAA_lid_NorR"/>
</dbReference>
<dbReference type="InterPro" id="IPR025662">
    <property type="entry name" value="Sigma_54_int_dom_ATP-bd_1"/>
</dbReference>
<comment type="caution">
    <text evidence="6">Lacks conserved residue(s) required for the propagation of feature annotation.</text>
</comment>
<dbReference type="EMBL" id="CP046400">
    <property type="protein sequence ID" value="QGY41488.1"/>
    <property type="molecule type" value="Genomic_DNA"/>
</dbReference>
<dbReference type="CDD" id="cd00009">
    <property type="entry name" value="AAA"/>
    <property type="match status" value="1"/>
</dbReference>
<evidence type="ECO:0000256" key="4">
    <source>
        <dbReference type="ARBA" id="ARBA00023125"/>
    </source>
</evidence>
<dbReference type="SUPFAM" id="SSF46689">
    <property type="entry name" value="Homeodomain-like"/>
    <property type="match status" value="1"/>
</dbReference>
<dbReference type="SUPFAM" id="SSF52540">
    <property type="entry name" value="P-loop containing nucleoside triphosphate hydrolases"/>
    <property type="match status" value="1"/>
</dbReference>
<dbReference type="Proteomes" id="UP000428328">
    <property type="component" value="Chromosome"/>
</dbReference>
<evidence type="ECO:0000256" key="1">
    <source>
        <dbReference type="ARBA" id="ARBA00022741"/>
    </source>
</evidence>
<evidence type="ECO:0000259" key="8">
    <source>
        <dbReference type="PROSITE" id="PS50110"/>
    </source>
</evidence>
<dbReference type="PANTHER" id="PTHR32071:SF113">
    <property type="entry name" value="ALGINATE BIOSYNTHESIS TRANSCRIPTIONAL REGULATORY PROTEIN ALGB"/>
    <property type="match status" value="1"/>
</dbReference>
<reference evidence="9 10" key="1">
    <citation type="submission" date="2019-11" db="EMBL/GenBank/DDBJ databases">
        <authorList>
            <person name="Zheng R.K."/>
            <person name="Sun C.M."/>
        </authorList>
    </citation>
    <scope>NUCLEOTIDE SEQUENCE [LARGE SCALE GENOMIC DNA]</scope>
    <source>
        <strain evidence="9 10">SRB007</strain>
    </source>
</reference>
<gene>
    <name evidence="9" type="ORF">GM415_15635</name>
</gene>
<dbReference type="KEGG" id="psel:GM415_15635"/>
<dbReference type="InterPro" id="IPR011006">
    <property type="entry name" value="CheY-like_superfamily"/>
</dbReference>
<dbReference type="SMART" id="SM00382">
    <property type="entry name" value="AAA"/>
    <property type="match status" value="1"/>
</dbReference>
<dbReference type="PROSITE" id="PS00675">
    <property type="entry name" value="SIGMA54_INTERACT_1"/>
    <property type="match status" value="1"/>
</dbReference>
<dbReference type="PROSITE" id="PS00688">
    <property type="entry name" value="SIGMA54_INTERACT_3"/>
    <property type="match status" value="1"/>
</dbReference>
<evidence type="ECO:0000256" key="2">
    <source>
        <dbReference type="ARBA" id="ARBA00022840"/>
    </source>
</evidence>
<accession>A0A6I6JKI8</accession>
<dbReference type="FunFam" id="3.40.50.300:FF:000006">
    <property type="entry name" value="DNA-binding transcriptional regulator NtrC"/>
    <property type="match status" value="1"/>
</dbReference>
<dbReference type="PROSITE" id="PS50110">
    <property type="entry name" value="RESPONSE_REGULATORY"/>
    <property type="match status" value="1"/>
</dbReference>
<keyword evidence="3" id="KW-0805">Transcription regulation</keyword>
<keyword evidence="5" id="KW-0804">Transcription</keyword>
<dbReference type="AlphaFoldDB" id="A0A6I6JKI8"/>
<dbReference type="Gene3D" id="1.10.10.60">
    <property type="entry name" value="Homeodomain-like"/>
    <property type="match status" value="1"/>
</dbReference>
<evidence type="ECO:0000256" key="5">
    <source>
        <dbReference type="ARBA" id="ARBA00023163"/>
    </source>
</evidence>
<feature type="domain" description="Response regulatory" evidence="8">
    <location>
        <begin position="3"/>
        <end position="117"/>
    </location>
</feature>
<dbReference type="Gene3D" id="3.40.50.300">
    <property type="entry name" value="P-loop containing nucleotide triphosphate hydrolases"/>
    <property type="match status" value="1"/>
</dbReference>
<dbReference type="GO" id="GO:0005524">
    <property type="term" value="F:ATP binding"/>
    <property type="evidence" value="ECO:0007669"/>
    <property type="project" value="UniProtKB-KW"/>
</dbReference>
<name>A0A6I6JKI8_9BACT</name>
<dbReference type="InterPro" id="IPR001789">
    <property type="entry name" value="Sig_transdc_resp-reg_receiver"/>
</dbReference>
<feature type="domain" description="Sigma-54 factor interaction" evidence="7">
    <location>
        <begin position="137"/>
        <end position="366"/>
    </location>
</feature>
<dbReference type="PROSITE" id="PS50045">
    <property type="entry name" value="SIGMA54_INTERACT_4"/>
    <property type="match status" value="1"/>
</dbReference>
<keyword evidence="4" id="KW-0238">DNA-binding</keyword>
<dbReference type="SUPFAM" id="SSF52172">
    <property type="entry name" value="CheY-like"/>
    <property type="match status" value="1"/>
</dbReference>
<dbReference type="InterPro" id="IPR025943">
    <property type="entry name" value="Sigma_54_int_dom_ATP-bd_2"/>
</dbReference>
<proteinExistence type="predicted"/>
<evidence type="ECO:0000256" key="6">
    <source>
        <dbReference type="PROSITE-ProRule" id="PRU00169"/>
    </source>
</evidence>
<dbReference type="GO" id="GO:0006355">
    <property type="term" value="P:regulation of DNA-templated transcription"/>
    <property type="evidence" value="ECO:0007669"/>
    <property type="project" value="InterPro"/>
</dbReference>
<dbReference type="InterPro" id="IPR003593">
    <property type="entry name" value="AAA+_ATPase"/>
</dbReference>
<dbReference type="Pfam" id="PF00072">
    <property type="entry name" value="Response_reg"/>
    <property type="match status" value="1"/>
</dbReference>
<sequence length="471" mass="51939">MADVLVIDGDAAFSKHLAGELEAHGLPAAHCDSMFRGMGMLHTGNYKGVVLGDDLSGGDSLAHLGAIREIPSFPEVIVVSRSRDPNMAEKAIRNGAWNYVTKPVNLQRLLVLLTRVIEFHTEKHSGQCPVSLRREGIIGNSRPLLSCLDNVAQAASSDANVLLIGETGTGKELFARAIHKNSPRRNKPFVVVDCAALPDTLAENLLFGHERGAYTSADSNSVGLVKQADGGTLFLDEVGELPMGMQKVFLRVLEGRSFRPVGGIREITSDFRLLAATNRDLGSMVDNGEFRRDLFYRLRGIRIKLPPLRLIAEDINELACKFIQRHSKRFKTASKGFSPDFLDALMNYDWPGNIRELINTIEQALSRAGNDAVLYPRHLPRAIRAQVARRALENATVPSPPPSAVLDPETFPALKVYRQQQIGDLETRYLRNLMAVTNGNIKLSCRLSGLSRARLYALLKQYDISRVPSRA</sequence>
<dbReference type="SMART" id="SM00448">
    <property type="entry name" value="REC"/>
    <property type="match status" value="1"/>
</dbReference>
<evidence type="ECO:0000313" key="9">
    <source>
        <dbReference type="EMBL" id="QGY41488.1"/>
    </source>
</evidence>
<evidence type="ECO:0000313" key="10">
    <source>
        <dbReference type="Proteomes" id="UP000428328"/>
    </source>
</evidence>
<dbReference type="GO" id="GO:0003677">
    <property type="term" value="F:DNA binding"/>
    <property type="evidence" value="ECO:0007669"/>
    <property type="project" value="UniProtKB-KW"/>
</dbReference>
<keyword evidence="1" id="KW-0547">Nucleotide-binding</keyword>
<dbReference type="Gene3D" id="3.40.50.2300">
    <property type="match status" value="1"/>
</dbReference>
<evidence type="ECO:0000259" key="7">
    <source>
        <dbReference type="PROSITE" id="PS50045"/>
    </source>
</evidence>
<evidence type="ECO:0000256" key="3">
    <source>
        <dbReference type="ARBA" id="ARBA00023015"/>
    </source>
</evidence>
<dbReference type="InterPro" id="IPR009057">
    <property type="entry name" value="Homeodomain-like_sf"/>
</dbReference>
<dbReference type="GO" id="GO:0000160">
    <property type="term" value="P:phosphorelay signal transduction system"/>
    <property type="evidence" value="ECO:0007669"/>
    <property type="project" value="InterPro"/>
</dbReference>
<dbReference type="InterPro" id="IPR027417">
    <property type="entry name" value="P-loop_NTPase"/>
</dbReference>
<dbReference type="InterPro" id="IPR002078">
    <property type="entry name" value="Sigma_54_int"/>
</dbReference>
<dbReference type="InterPro" id="IPR025944">
    <property type="entry name" value="Sigma_54_int_dom_CS"/>
</dbReference>
<dbReference type="Pfam" id="PF25601">
    <property type="entry name" value="AAA_lid_14"/>
    <property type="match status" value="1"/>
</dbReference>
<organism evidence="9 10">
    <name type="scientific">Pseudodesulfovibrio cashew</name>
    <dbReference type="NCBI Taxonomy" id="2678688"/>
    <lineage>
        <taxon>Bacteria</taxon>
        <taxon>Pseudomonadati</taxon>
        <taxon>Thermodesulfobacteriota</taxon>
        <taxon>Desulfovibrionia</taxon>
        <taxon>Desulfovibrionales</taxon>
        <taxon>Desulfovibrionaceae</taxon>
    </lineage>
</organism>
<dbReference type="Pfam" id="PF00158">
    <property type="entry name" value="Sigma54_activat"/>
    <property type="match status" value="1"/>
</dbReference>
<keyword evidence="10" id="KW-1185">Reference proteome</keyword>
<dbReference type="Gene3D" id="1.10.8.60">
    <property type="match status" value="1"/>
</dbReference>
<dbReference type="RefSeq" id="WP_158949814.1">
    <property type="nucleotide sequence ID" value="NZ_CP046400.1"/>
</dbReference>
<protein>
    <submittedName>
        <fullName evidence="9">Response regulator</fullName>
    </submittedName>
</protein>
<keyword evidence="2" id="KW-0067">ATP-binding</keyword>
<dbReference type="PROSITE" id="PS00676">
    <property type="entry name" value="SIGMA54_INTERACT_2"/>
    <property type="match status" value="1"/>
</dbReference>